<dbReference type="InterPro" id="IPR028989">
    <property type="entry name" value="RimP_N"/>
</dbReference>
<dbReference type="InterPro" id="IPR028998">
    <property type="entry name" value="RimP_C"/>
</dbReference>
<protein>
    <recommendedName>
        <fullName evidence="3">Ribosome maturation factor RimP</fullName>
    </recommendedName>
</protein>
<evidence type="ECO:0000256" key="2">
    <source>
        <dbReference type="ARBA" id="ARBA00022517"/>
    </source>
</evidence>
<feature type="domain" description="Ribosome maturation factor RimP C-terminal" evidence="5">
    <location>
        <begin position="87"/>
        <end position="156"/>
    </location>
</feature>
<dbReference type="GO" id="GO:0000028">
    <property type="term" value="P:ribosomal small subunit assembly"/>
    <property type="evidence" value="ECO:0007669"/>
    <property type="project" value="TreeGrafter"/>
</dbReference>
<name>A0A5J5IPJ9_9BACT</name>
<evidence type="ECO:0000259" key="5">
    <source>
        <dbReference type="Pfam" id="PF17384"/>
    </source>
</evidence>
<comment type="subcellular location">
    <subcellularLocation>
        <location evidence="3">Cytoplasm</location>
    </subcellularLocation>
</comment>
<dbReference type="Gene3D" id="3.30.300.70">
    <property type="entry name" value="RimP-like superfamily, N-terminal"/>
    <property type="match status" value="1"/>
</dbReference>
<comment type="caution">
    <text evidence="6">The sequence shown here is derived from an EMBL/GenBank/DDBJ whole genome shotgun (WGS) entry which is preliminary data.</text>
</comment>
<dbReference type="PANTHER" id="PTHR33867">
    <property type="entry name" value="RIBOSOME MATURATION FACTOR RIMP"/>
    <property type="match status" value="1"/>
</dbReference>
<dbReference type="GO" id="GO:0006412">
    <property type="term" value="P:translation"/>
    <property type="evidence" value="ECO:0007669"/>
    <property type="project" value="TreeGrafter"/>
</dbReference>
<reference evidence="6 7" key="1">
    <citation type="submission" date="2019-09" db="EMBL/GenBank/DDBJ databases">
        <title>Draft genome sequence of Ginsengibacter sp. BR5-29.</title>
        <authorList>
            <person name="Im W.-T."/>
        </authorList>
    </citation>
    <scope>NUCLEOTIDE SEQUENCE [LARGE SCALE GENOMIC DNA]</scope>
    <source>
        <strain evidence="6 7">BR5-29</strain>
    </source>
</reference>
<dbReference type="InterPro" id="IPR035956">
    <property type="entry name" value="RimP_N_sf"/>
</dbReference>
<comment type="similarity">
    <text evidence="3">Belongs to the RimP family.</text>
</comment>
<dbReference type="InterPro" id="IPR036847">
    <property type="entry name" value="RimP_C_sf"/>
</dbReference>
<dbReference type="Gene3D" id="2.30.30.180">
    <property type="entry name" value="Ribosome maturation factor RimP, C-terminal domain"/>
    <property type="match status" value="1"/>
</dbReference>
<dbReference type="SUPFAM" id="SSF74942">
    <property type="entry name" value="YhbC-like, C-terminal domain"/>
    <property type="match status" value="1"/>
</dbReference>
<dbReference type="GO" id="GO:0005829">
    <property type="term" value="C:cytosol"/>
    <property type="evidence" value="ECO:0007669"/>
    <property type="project" value="TreeGrafter"/>
</dbReference>
<gene>
    <name evidence="3" type="primary">rimP</name>
    <name evidence="6" type="ORF">FW778_07835</name>
</gene>
<dbReference type="EMBL" id="VYQF01000001">
    <property type="protein sequence ID" value="KAA9041914.1"/>
    <property type="molecule type" value="Genomic_DNA"/>
</dbReference>
<evidence type="ECO:0000313" key="7">
    <source>
        <dbReference type="Proteomes" id="UP000326903"/>
    </source>
</evidence>
<evidence type="ECO:0000256" key="1">
    <source>
        <dbReference type="ARBA" id="ARBA00022490"/>
    </source>
</evidence>
<comment type="function">
    <text evidence="3">Required for maturation of 30S ribosomal subunits.</text>
</comment>
<dbReference type="InterPro" id="IPR003728">
    <property type="entry name" value="Ribosome_maturation_RimP"/>
</dbReference>
<proteinExistence type="inferred from homology"/>
<keyword evidence="2 3" id="KW-0690">Ribosome biogenesis</keyword>
<dbReference type="CDD" id="cd01734">
    <property type="entry name" value="YlxS_C"/>
    <property type="match status" value="1"/>
</dbReference>
<keyword evidence="7" id="KW-1185">Reference proteome</keyword>
<sequence>MSGINPLKKIEDFVAGITSQSETVFPVEIKISPANDIKVFLDADDGITIEKCTSINKALYKYIEESELFPDGNFSLEVSSPGIDEPLKLHRQYKKNIGRKVEVVMNDGTRIEGKLLKVSDDEIVIEEKTGKANKATIKTITILFNQIKQTKVLITF</sequence>
<dbReference type="Pfam" id="PF02576">
    <property type="entry name" value="RimP_N"/>
    <property type="match status" value="1"/>
</dbReference>
<feature type="domain" description="Ribosome maturation factor RimP N-terminal" evidence="4">
    <location>
        <begin position="25"/>
        <end position="84"/>
    </location>
</feature>
<accession>A0A5J5IPJ9</accession>
<organism evidence="6 7">
    <name type="scientific">Ginsengibacter hankyongi</name>
    <dbReference type="NCBI Taxonomy" id="2607284"/>
    <lineage>
        <taxon>Bacteria</taxon>
        <taxon>Pseudomonadati</taxon>
        <taxon>Bacteroidota</taxon>
        <taxon>Chitinophagia</taxon>
        <taxon>Chitinophagales</taxon>
        <taxon>Chitinophagaceae</taxon>
        <taxon>Ginsengibacter</taxon>
    </lineage>
</organism>
<evidence type="ECO:0000259" key="4">
    <source>
        <dbReference type="Pfam" id="PF02576"/>
    </source>
</evidence>
<dbReference type="HAMAP" id="MF_01077">
    <property type="entry name" value="RimP"/>
    <property type="match status" value="1"/>
</dbReference>
<dbReference type="SUPFAM" id="SSF75420">
    <property type="entry name" value="YhbC-like, N-terminal domain"/>
    <property type="match status" value="1"/>
</dbReference>
<dbReference type="AlphaFoldDB" id="A0A5J5IPJ9"/>
<evidence type="ECO:0000256" key="3">
    <source>
        <dbReference type="HAMAP-Rule" id="MF_01077"/>
    </source>
</evidence>
<evidence type="ECO:0000313" key="6">
    <source>
        <dbReference type="EMBL" id="KAA9041914.1"/>
    </source>
</evidence>
<dbReference type="RefSeq" id="WP_150414043.1">
    <property type="nucleotide sequence ID" value="NZ_VYQF01000001.1"/>
</dbReference>
<dbReference type="Pfam" id="PF17384">
    <property type="entry name" value="DUF150_C"/>
    <property type="match status" value="1"/>
</dbReference>
<dbReference type="Proteomes" id="UP000326903">
    <property type="component" value="Unassembled WGS sequence"/>
</dbReference>
<dbReference type="PANTHER" id="PTHR33867:SF1">
    <property type="entry name" value="RIBOSOME MATURATION FACTOR RIMP"/>
    <property type="match status" value="1"/>
</dbReference>
<keyword evidence="1 3" id="KW-0963">Cytoplasm</keyword>